<accession>A0ABS9P2T0</accession>
<dbReference type="Proteomes" id="UP001165279">
    <property type="component" value="Unassembled WGS sequence"/>
</dbReference>
<dbReference type="InterPro" id="IPR002048">
    <property type="entry name" value="EF_hand_dom"/>
</dbReference>
<dbReference type="InterPro" id="IPR018247">
    <property type="entry name" value="EF_Hand_1_Ca_BS"/>
</dbReference>
<name>A0ABS9P2T0_9RHOB</name>
<sequence>MLNWLKKGAMDTTEIVNVAFNKAVMQTGAALDSETAKWLKESTLSAMATAGDIAKNMSDLNGDGKIDSEDLKLAANKAGVA</sequence>
<dbReference type="PROSITE" id="PS50222">
    <property type="entry name" value="EF_HAND_2"/>
    <property type="match status" value="1"/>
</dbReference>
<comment type="caution">
    <text evidence="2">The sequence shown here is derived from an EMBL/GenBank/DDBJ whole genome shotgun (WGS) entry which is preliminary data.</text>
</comment>
<reference evidence="2" key="1">
    <citation type="submission" date="2022-02" db="EMBL/GenBank/DDBJ databases">
        <title>The genome sequence of Ruegeria sp. 1NDH52C.</title>
        <authorList>
            <person name="Du J."/>
        </authorList>
    </citation>
    <scope>NUCLEOTIDE SEQUENCE</scope>
    <source>
        <strain evidence="2">1NDH52C</strain>
    </source>
</reference>
<evidence type="ECO:0000313" key="2">
    <source>
        <dbReference type="EMBL" id="MCG6560788.1"/>
    </source>
</evidence>
<organism evidence="2 3">
    <name type="scientific">Ruegeria alba</name>
    <dbReference type="NCBI Taxonomy" id="2916756"/>
    <lineage>
        <taxon>Bacteria</taxon>
        <taxon>Pseudomonadati</taxon>
        <taxon>Pseudomonadota</taxon>
        <taxon>Alphaproteobacteria</taxon>
        <taxon>Rhodobacterales</taxon>
        <taxon>Roseobacteraceae</taxon>
        <taxon>Ruegeria</taxon>
    </lineage>
</organism>
<dbReference type="EMBL" id="JAKOEM010000043">
    <property type="protein sequence ID" value="MCG6560788.1"/>
    <property type="molecule type" value="Genomic_DNA"/>
</dbReference>
<dbReference type="PROSITE" id="PS00018">
    <property type="entry name" value="EF_HAND_1"/>
    <property type="match status" value="1"/>
</dbReference>
<dbReference type="RefSeq" id="WP_238906447.1">
    <property type="nucleotide sequence ID" value="NZ_JAKOEM010000043.1"/>
</dbReference>
<evidence type="ECO:0000259" key="1">
    <source>
        <dbReference type="PROSITE" id="PS50222"/>
    </source>
</evidence>
<protein>
    <recommendedName>
        <fullName evidence="1">EF-hand domain-containing protein</fullName>
    </recommendedName>
</protein>
<proteinExistence type="predicted"/>
<evidence type="ECO:0000313" key="3">
    <source>
        <dbReference type="Proteomes" id="UP001165279"/>
    </source>
</evidence>
<feature type="domain" description="EF-hand" evidence="1">
    <location>
        <begin position="56"/>
        <end position="81"/>
    </location>
</feature>
<gene>
    <name evidence="2" type="ORF">MB818_21520</name>
</gene>
<keyword evidence="3" id="KW-1185">Reference proteome</keyword>